<keyword evidence="1" id="KW-0732">Signal</keyword>
<reference evidence="2 3" key="1">
    <citation type="journal article" date="2021" name="Int. J. Syst. Evol. Microbiol.">
        <title>Clostridium zeae sp. nov., isolated from corn silage.</title>
        <authorList>
            <person name="Kobayashi H."/>
            <person name="Tanizawa Y."/>
            <person name="Yagura M."/>
            <person name="Sakamoto M."/>
            <person name="Ohkuma M."/>
            <person name="Tohno M."/>
        </authorList>
    </citation>
    <scope>NUCLEOTIDE SEQUENCE [LARGE SCALE GENOMIC DNA]</scope>
    <source>
        <strain evidence="2 3">CSC2</strain>
    </source>
</reference>
<evidence type="ECO:0000313" key="3">
    <source>
        <dbReference type="Proteomes" id="UP000663802"/>
    </source>
</evidence>
<comment type="caution">
    <text evidence="2">The sequence shown here is derived from an EMBL/GenBank/DDBJ whole genome shotgun (WGS) entry which is preliminary data.</text>
</comment>
<dbReference type="Proteomes" id="UP000663802">
    <property type="component" value="Unassembled WGS sequence"/>
</dbReference>
<gene>
    <name evidence="2" type="ORF">CSC2_00520</name>
</gene>
<dbReference type="PROSITE" id="PS51257">
    <property type="entry name" value="PROKAR_LIPOPROTEIN"/>
    <property type="match status" value="1"/>
</dbReference>
<dbReference type="EMBL" id="BMBA01000001">
    <property type="protein sequence ID" value="GFZ29526.1"/>
    <property type="molecule type" value="Genomic_DNA"/>
</dbReference>
<protein>
    <recommendedName>
        <fullName evidence="4">Lipoprotein</fullName>
    </recommendedName>
</protein>
<evidence type="ECO:0008006" key="4">
    <source>
        <dbReference type="Google" id="ProtNLM"/>
    </source>
</evidence>
<feature type="signal peptide" evidence="1">
    <location>
        <begin position="1"/>
        <end position="24"/>
    </location>
</feature>
<evidence type="ECO:0000313" key="2">
    <source>
        <dbReference type="EMBL" id="GFZ29526.1"/>
    </source>
</evidence>
<keyword evidence="3" id="KW-1185">Reference proteome</keyword>
<evidence type="ECO:0000256" key="1">
    <source>
        <dbReference type="SAM" id="SignalP"/>
    </source>
</evidence>
<accession>A0ABQ1E457</accession>
<feature type="chain" id="PRO_5046966886" description="Lipoprotein" evidence="1">
    <location>
        <begin position="25"/>
        <end position="277"/>
    </location>
</feature>
<sequence>MGKKVFTLLVTSLAIILTSCSVSSSFKNSPPTYSYSSKTAIEEKEDGWLYFFSYEYSNNNKDSNKSYIFNGYNLKYKHISGYDIPIIDGKTKKVVDTATSSLPYLTLNKEFDEDITNIKKTLIEKQFVTPIEISDLDSLNLKKIQKDNVLKLFNEAMEKKELPNGKYDYLPEANVIQENLLSGYQWQVGYFMAKGNILAVRIELIYDKTKYLSDMIKDNTADSLQKDVYNKIKEIEKQIIDKQSFQISGYEKLTFDKIQFKRLQELLKKIESEGKTD</sequence>
<organism evidence="2 3">
    <name type="scientific">Clostridium zeae</name>
    <dbReference type="NCBI Taxonomy" id="2759022"/>
    <lineage>
        <taxon>Bacteria</taxon>
        <taxon>Bacillati</taxon>
        <taxon>Bacillota</taxon>
        <taxon>Clostridia</taxon>
        <taxon>Eubacteriales</taxon>
        <taxon>Clostridiaceae</taxon>
        <taxon>Clostridium</taxon>
    </lineage>
</organism>
<dbReference type="RefSeq" id="WP_206867569.1">
    <property type="nucleotide sequence ID" value="NZ_BMBA01000001.1"/>
</dbReference>
<name>A0ABQ1E457_9CLOT</name>
<proteinExistence type="predicted"/>